<feature type="region of interest" description="Disordered" evidence="1">
    <location>
        <begin position="28"/>
        <end position="58"/>
    </location>
</feature>
<feature type="compositionally biased region" description="Low complexity" evidence="1">
    <location>
        <begin position="205"/>
        <end position="215"/>
    </location>
</feature>
<proteinExistence type="predicted"/>
<reference evidence="2" key="1">
    <citation type="submission" date="2021-01" db="EMBL/GenBank/DDBJ databases">
        <authorList>
            <person name="Eckstrom K.M.E."/>
        </authorList>
    </citation>
    <scope>NUCLEOTIDE SEQUENCE</scope>
    <source>
        <strain evidence="2">UVCC 0001</strain>
    </source>
</reference>
<evidence type="ECO:0000256" key="1">
    <source>
        <dbReference type="SAM" id="MobiDB-lite"/>
    </source>
</evidence>
<protein>
    <submittedName>
        <fullName evidence="2">Uncharacterized protein</fullName>
    </submittedName>
</protein>
<dbReference type="AlphaFoldDB" id="A0AAD9IKT6"/>
<evidence type="ECO:0000313" key="3">
    <source>
        <dbReference type="Proteomes" id="UP001255856"/>
    </source>
</evidence>
<evidence type="ECO:0000313" key="2">
    <source>
        <dbReference type="EMBL" id="KAK2077802.1"/>
    </source>
</evidence>
<gene>
    <name evidence="2" type="ORF">QBZ16_004650</name>
</gene>
<dbReference type="EMBL" id="JASFZW010000006">
    <property type="protein sequence ID" value="KAK2077802.1"/>
    <property type="molecule type" value="Genomic_DNA"/>
</dbReference>
<sequence length="370" mass="39672">MPPREEHQTYDGSIDYSTMQAAQLLLGVDVGDPGPTPEPANKRLRTPSPQPGPKLAGPEGAVHQILDLGWKPLCRVRCNRLEGELLGGHDREVFVRCISAPFLRLPDVAMDQWKESIHVMGYGEGARATLACWLKEQAAALFGDGVVGKAIRIRWLSDSRDHRAWVIYEEGQSVEQLHLPLEKIQIVDGHTPSAGPAPPLFHQNSGVSDSSSDGGAVEKLRKPSFQSRPLLDARRILGPCQGLRSVAESPGEAAEGGTIPVYQPAAGEARAASGVEASPASEEERARWMHRLSIAVDQVCGDAPAVGPRFQATVAMLHGRPGLEGLYLALQTRLEGTGSLDPETRIAQLRELMLAAADLASGGGELRLAA</sequence>
<dbReference type="Proteomes" id="UP001255856">
    <property type="component" value="Unassembled WGS sequence"/>
</dbReference>
<accession>A0AAD9IKT6</accession>
<organism evidence="2 3">
    <name type="scientific">Prototheca wickerhamii</name>
    <dbReference type="NCBI Taxonomy" id="3111"/>
    <lineage>
        <taxon>Eukaryota</taxon>
        <taxon>Viridiplantae</taxon>
        <taxon>Chlorophyta</taxon>
        <taxon>core chlorophytes</taxon>
        <taxon>Trebouxiophyceae</taxon>
        <taxon>Chlorellales</taxon>
        <taxon>Chlorellaceae</taxon>
        <taxon>Prototheca</taxon>
    </lineage>
</organism>
<comment type="caution">
    <text evidence="2">The sequence shown here is derived from an EMBL/GenBank/DDBJ whole genome shotgun (WGS) entry which is preliminary data.</text>
</comment>
<name>A0AAD9IKT6_PROWI</name>
<keyword evidence="3" id="KW-1185">Reference proteome</keyword>
<feature type="region of interest" description="Disordered" evidence="1">
    <location>
        <begin position="188"/>
        <end position="221"/>
    </location>
</feature>